<dbReference type="InterPro" id="IPR036397">
    <property type="entry name" value="RNaseH_sf"/>
</dbReference>
<keyword evidence="2" id="KW-1185">Reference proteome</keyword>
<dbReference type="EMBL" id="QJKJ01014337">
    <property type="protein sequence ID" value="RDX64539.1"/>
    <property type="molecule type" value="Genomic_DNA"/>
</dbReference>
<reference evidence="1" key="1">
    <citation type="submission" date="2018-05" db="EMBL/GenBank/DDBJ databases">
        <title>Draft genome of Mucuna pruriens seed.</title>
        <authorList>
            <person name="Nnadi N.E."/>
            <person name="Vos R."/>
            <person name="Hasami M.H."/>
            <person name="Devisetty U.K."/>
            <person name="Aguiy J.C."/>
        </authorList>
    </citation>
    <scope>NUCLEOTIDE SEQUENCE [LARGE SCALE GENOMIC DNA]</scope>
    <source>
        <strain evidence="1">JCA_2017</strain>
    </source>
</reference>
<sequence>MEELPRVLLSYHTTPHSTTNETPFRLTFETKAFIPVEIEEPSPLPPYFNQANLDLLQEAREVAHIIEYAVKDRAAKRQEKRLLPRQFKCQDLVLRRITRTADYNKLTPNWEGPFRVIANVGRGAYRLEQLDGKKIPHTWNTTHLRLYYS</sequence>
<accession>A0A371EEX1</accession>
<dbReference type="PANTHER" id="PTHR48475:SF2">
    <property type="entry name" value="RIBONUCLEASE H"/>
    <property type="match status" value="1"/>
</dbReference>
<organism evidence="1 2">
    <name type="scientific">Mucuna pruriens</name>
    <name type="common">Velvet bean</name>
    <name type="synonym">Dolichos pruriens</name>
    <dbReference type="NCBI Taxonomy" id="157652"/>
    <lineage>
        <taxon>Eukaryota</taxon>
        <taxon>Viridiplantae</taxon>
        <taxon>Streptophyta</taxon>
        <taxon>Embryophyta</taxon>
        <taxon>Tracheophyta</taxon>
        <taxon>Spermatophyta</taxon>
        <taxon>Magnoliopsida</taxon>
        <taxon>eudicotyledons</taxon>
        <taxon>Gunneridae</taxon>
        <taxon>Pentapetalae</taxon>
        <taxon>rosids</taxon>
        <taxon>fabids</taxon>
        <taxon>Fabales</taxon>
        <taxon>Fabaceae</taxon>
        <taxon>Papilionoideae</taxon>
        <taxon>50 kb inversion clade</taxon>
        <taxon>NPAAA clade</taxon>
        <taxon>indigoferoid/millettioid clade</taxon>
        <taxon>Phaseoleae</taxon>
        <taxon>Mucuna</taxon>
    </lineage>
</organism>
<dbReference type="GO" id="GO:0003676">
    <property type="term" value="F:nucleic acid binding"/>
    <property type="evidence" value="ECO:0007669"/>
    <property type="project" value="InterPro"/>
</dbReference>
<feature type="non-terminal residue" evidence="1">
    <location>
        <position position="1"/>
    </location>
</feature>
<evidence type="ECO:0000313" key="1">
    <source>
        <dbReference type="EMBL" id="RDX64539.1"/>
    </source>
</evidence>
<protein>
    <recommendedName>
        <fullName evidence="3">Tf2-9</fullName>
    </recommendedName>
</protein>
<dbReference type="Proteomes" id="UP000257109">
    <property type="component" value="Unassembled WGS sequence"/>
</dbReference>
<evidence type="ECO:0008006" key="3">
    <source>
        <dbReference type="Google" id="ProtNLM"/>
    </source>
</evidence>
<comment type="caution">
    <text evidence="1">The sequence shown here is derived from an EMBL/GenBank/DDBJ whole genome shotgun (WGS) entry which is preliminary data.</text>
</comment>
<gene>
    <name evidence="1" type="ORF">CR513_56893</name>
</gene>
<evidence type="ECO:0000313" key="2">
    <source>
        <dbReference type="Proteomes" id="UP000257109"/>
    </source>
</evidence>
<name>A0A371EEX1_MUCPR</name>
<dbReference type="Gene3D" id="3.30.420.10">
    <property type="entry name" value="Ribonuclease H-like superfamily/Ribonuclease H"/>
    <property type="match status" value="1"/>
</dbReference>
<proteinExistence type="predicted"/>
<dbReference type="PANTHER" id="PTHR48475">
    <property type="entry name" value="RIBONUCLEASE H"/>
    <property type="match status" value="1"/>
</dbReference>
<dbReference type="OrthoDB" id="1433117at2759"/>
<dbReference type="AlphaFoldDB" id="A0A371EEX1"/>